<dbReference type="RefSeq" id="WP_183728846.1">
    <property type="nucleotide sequence ID" value="NZ_JACHID010000001.1"/>
</dbReference>
<dbReference type="AlphaFoldDB" id="A0A7W8DG38"/>
<protein>
    <submittedName>
        <fullName evidence="1">Uncharacterized protein</fullName>
    </submittedName>
</protein>
<gene>
    <name evidence="1" type="ORF">HNR37_000320</name>
</gene>
<dbReference type="Proteomes" id="UP000528322">
    <property type="component" value="Unassembled WGS sequence"/>
</dbReference>
<sequence>MIILALSYRNSSLINGHMVKQAALRSSEAKLRNYTAHKRKTTPLGGQFKKNVLIIQSIKIAQTGTTKAKMPDCFMTIRANYLIAQY</sequence>
<accession>A0A7W8DG38</accession>
<proteinExistence type="predicted"/>
<comment type="caution">
    <text evidence="1">The sequence shown here is derived from an EMBL/GenBank/DDBJ whole genome shotgun (WGS) entry which is preliminary data.</text>
</comment>
<name>A0A7W8DG38_9BACT</name>
<organism evidence="1 2">
    <name type="scientific">Desulfurispira natronophila</name>
    <dbReference type="NCBI Taxonomy" id="682562"/>
    <lineage>
        <taxon>Bacteria</taxon>
        <taxon>Pseudomonadati</taxon>
        <taxon>Chrysiogenota</taxon>
        <taxon>Chrysiogenia</taxon>
        <taxon>Chrysiogenales</taxon>
        <taxon>Chrysiogenaceae</taxon>
        <taxon>Desulfurispira</taxon>
    </lineage>
</organism>
<keyword evidence="2" id="KW-1185">Reference proteome</keyword>
<evidence type="ECO:0000313" key="1">
    <source>
        <dbReference type="EMBL" id="MBB5021017.1"/>
    </source>
</evidence>
<reference evidence="1 2" key="1">
    <citation type="submission" date="2020-08" db="EMBL/GenBank/DDBJ databases">
        <title>Genomic Encyclopedia of Type Strains, Phase IV (KMG-IV): sequencing the most valuable type-strain genomes for metagenomic binning, comparative biology and taxonomic classification.</title>
        <authorList>
            <person name="Goeker M."/>
        </authorList>
    </citation>
    <scope>NUCLEOTIDE SEQUENCE [LARGE SCALE GENOMIC DNA]</scope>
    <source>
        <strain evidence="1 2">DSM 22071</strain>
    </source>
</reference>
<evidence type="ECO:0000313" key="2">
    <source>
        <dbReference type="Proteomes" id="UP000528322"/>
    </source>
</evidence>
<dbReference type="EMBL" id="JACHID010000001">
    <property type="protein sequence ID" value="MBB5021017.1"/>
    <property type="molecule type" value="Genomic_DNA"/>
</dbReference>